<dbReference type="SUPFAM" id="SSF47807">
    <property type="entry name" value="5' to 3' exonuclease, C-terminal subdomain"/>
    <property type="match status" value="1"/>
</dbReference>
<protein>
    <submittedName>
        <fullName evidence="15">Uncharacterized protein</fullName>
    </submittedName>
</protein>
<reference evidence="15" key="1">
    <citation type="journal article" date="2023" name="Mol. Biol. Evol.">
        <title>Third-Generation Sequencing Reveals the Adaptive Role of the Epigenome in Three Deep-Sea Polychaetes.</title>
        <authorList>
            <person name="Perez M."/>
            <person name="Aroh O."/>
            <person name="Sun Y."/>
            <person name="Lan Y."/>
            <person name="Juniper S.K."/>
            <person name="Young C.R."/>
            <person name="Angers B."/>
            <person name="Qian P.Y."/>
        </authorList>
    </citation>
    <scope>NUCLEOTIDE SEQUENCE</scope>
    <source>
        <strain evidence="15">P08H-3</strain>
    </source>
</reference>
<dbReference type="PANTHER" id="PTHR16171">
    <property type="entry name" value="DNA REPAIR PROTEIN COMPLEMENTING XP-G CELLS-RELATED"/>
    <property type="match status" value="1"/>
</dbReference>
<sequence length="1078" mass="121948">MGVHGLWQLLQPTGRPVTLESLEGKVLAVDISIWLHHMVKGMRDRYGNPVPNAHLLGLFNRICKLLFYRIKPIFVFDGGVPELKKQTMAIRRQRKEEANINSSKAAKKLLALMLKHHAVSTVLGTSHSQSDKQDSQQSVRSLTKQTNPDPFQLRPLSEAERPIESNQENDLWEERMAIRNDVYVELDDLEDIDIESDDFKSLPPEIQHEILTDLKEARKWTCYLKKENLPKATDEFSSYQLHKLIKQNHLTRHIDRVRKQMTMQESGDVAANLTSAQHVAAEIETNRIVSEDSSHYILIKGLRNVEDEDEKRVKYSEQAIQEIFEQTKKESKLRQEAKEKMVSDERNLVSQQESERTENLNEIGNDEKTFTSPSAKYKNEECLDRSQDEKESKVSVGQSTGMSNTETNTMLSEKKLVTIGVGQQSNKVPLSAYRQLPQAEELNLSDADDDDTDDSGDDALANIKNLKTSNEMREINNSVDGDVCLEDKPSCSLRVCVETDSEVLLEKPKVECGKRRASDAEVIIDEKKVPRIEPNTPPNSHLNEETGEMSDEESNFIEISVDPNSIQPDEELFPVSVFTQIKESSSRDRGESQSIVGSLTESWQIPESEDTSSSNSTRDEDVLTIPDDNEFEGMNHSELLELQQVLEQQTSELQSVKQQQERAGTTITDQMYLEAQELLELFGLPYLISPMEAEAQCAFLDTSNQTQGTITDDSDIWLFGGKRVYKNFFNQSKHVEFYQTQDIYMQMLLDRTKMINIAFLCGSDYTDGIQGVGPVTAMEILGEFPGLGLTPLAKFKNWWDSAQKEVKIKQETKVKSKLRQLHVSEGFPNEAVAEAYFNPTIDHSDESFSWGTPDLDLLRDEPHDNKKPKSKRVRRILNRMRTDGILDTAESCSDQVIRSPIPSKMSRVPRKTVTSKKGHKSESSNLGGGWMQAAVTSVSTDGQDMEYPNRPSGSCLKTDYGHKSDLIRSAESETESSDILNKLSRNKVKSGHSQGQTHNVDEQHSCHLSVNENSMRPKVKTDSKPKSCTTQFGKHKGRSRSGKRTRPLAGERRQNTHVSARQESIREVNLSESDSDTD</sequence>
<keyword evidence="8" id="KW-0378">Hydrolase</keyword>
<evidence type="ECO:0000256" key="5">
    <source>
        <dbReference type="ARBA" id="ARBA00022723"/>
    </source>
</evidence>
<evidence type="ECO:0000313" key="16">
    <source>
        <dbReference type="Proteomes" id="UP001208570"/>
    </source>
</evidence>
<feature type="compositionally biased region" description="Basic residues" evidence="12">
    <location>
        <begin position="907"/>
        <end position="919"/>
    </location>
</feature>
<dbReference type="PRINTS" id="PR00853">
    <property type="entry name" value="XPGRADSUPER"/>
</dbReference>
<keyword evidence="7" id="KW-0227">DNA damage</keyword>
<feature type="region of interest" description="Disordered" evidence="12">
    <location>
        <begin position="940"/>
        <end position="959"/>
    </location>
</feature>
<feature type="compositionally biased region" description="Basic and acidic residues" evidence="12">
    <location>
        <begin position="377"/>
        <end position="393"/>
    </location>
</feature>
<feature type="compositionally biased region" description="Basic and acidic residues" evidence="12">
    <location>
        <begin position="339"/>
        <end position="369"/>
    </location>
</feature>
<feature type="region of interest" description="Disordered" evidence="12">
    <location>
        <begin position="339"/>
        <end position="409"/>
    </location>
</feature>
<name>A0AAD9N5U4_9ANNE</name>
<dbReference type="CDD" id="cd09904">
    <property type="entry name" value="H3TH_XPG"/>
    <property type="match status" value="1"/>
</dbReference>
<dbReference type="InterPro" id="IPR008918">
    <property type="entry name" value="HhH2"/>
</dbReference>
<evidence type="ECO:0000256" key="9">
    <source>
        <dbReference type="ARBA" id="ARBA00022842"/>
    </source>
</evidence>
<feature type="region of interest" description="Disordered" evidence="12">
    <location>
        <begin position="581"/>
        <end position="622"/>
    </location>
</feature>
<dbReference type="PANTHER" id="PTHR16171:SF7">
    <property type="entry name" value="DNA REPAIR PROTEIN RAD2"/>
    <property type="match status" value="1"/>
</dbReference>
<dbReference type="GO" id="GO:0006289">
    <property type="term" value="P:nucleotide-excision repair"/>
    <property type="evidence" value="ECO:0007669"/>
    <property type="project" value="InterPro"/>
</dbReference>
<comment type="caution">
    <text evidence="15">The sequence shown here is derived from an EMBL/GenBank/DDBJ whole genome shotgun (WGS) entry which is preliminary data.</text>
</comment>
<dbReference type="EMBL" id="JAODUP010000183">
    <property type="protein sequence ID" value="KAK2157870.1"/>
    <property type="molecule type" value="Genomic_DNA"/>
</dbReference>
<evidence type="ECO:0000256" key="1">
    <source>
        <dbReference type="ARBA" id="ARBA00001946"/>
    </source>
</evidence>
<dbReference type="PROSITE" id="PS00841">
    <property type="entry name" value="XPG_1"/>
    <property type="match status" value="1"/>
</dbReference>
<organism evidence="15 16">
    <name type="scientific">Paralvinella palmiformis</name>
    <dbReference type="NCBI Taxonomy" id="53620"/>
    <lineage>
        <taxon>Eukaryota</taxon>
        <taxon>Metazoa</taxon>
        <taxon>Spiralia</taxon>
        <taxon>Lophotrochozoa</taxon>
        <taxon>Annelida</taxon>
        <taxon>Polychaeta</taxon>
        <taxon>Sedentaria</taxon>
        <taxon>Canalipalpata</taxon>
        <taxon>Terebellida</taxon>
        <taxon>Terebelliformia</taxon>
        <taxon>Alvinellidae</taxon>
        <taxon>Paralvinella</taxon>
    </lineage>
</organism>
<keyword evidence="4" id="KW-0540">Nuclease</keyword>
<evidence type="ECO:0000256" key="3">
    <source>
        <dbReference type="ARBA" id="ARBA00005283"/>
    </source>
</evidence>
<accession>A0AAD9N5U4</accession>
<dbReference type="SMART" id="SM00485">
    <property type="entry name" value="XPGN"/>
    <property type="match status" value="1"/>
</dbReference>
<feature type="compositionally biased region" description="Basic residues" evidence="12">
    <location>
        <begin position="1033"/>
        <end position="1046"/>
    </location>
</feature>
<comment type="subcellular location">
    <subcellularLocation>
        <location evidence="2">Nucleus</location>
    </subcellularLocation>
</comment>
<evidence type="ECO:0000256" key="12">
    <source>
        <dbReference type="SAM" id="MobiDB-lite"/>
    </source>
</evidence>
<dbReference type="InterPro" id="IPR006084">
    <property type="entry name" value="XPG/Rad2"/>
</dbReference>
<dbReference type="Pfam" id="PF00867">
    <property type="entry name" value="XPG_I"/>
    <property type="match status" value="1"/>
</dbReference>
<keyword evidence="10" id="KW-0234">DNA repair</keyword>
<evidence type="ECO:0000256" key="10">
    <source>
        <dbReference type="ARBA" id="ARBA00023204"/>
    </source>
</evidence>
<dbReference type="Proteomes" id="UP001208570">
    <property type="component" value="Unassembled WGS sequence"/>
</dbReference>
<feature type="domain" description="XPG N-terminal" evidence="14">
    <location>
        <begin position="1"/>
        <end position="98"/>
    </location>
</feature>
<dbReference type="FunFam" id="1.10.150.20:FF:000037">
    <property type="entry name" value="DNA repair protein complementing XP-G cells homolog"/>
    <property type="match status" value="1"/>
</dbReference>
<dbReference type="SMART" id="SM00279">
    <property type="entry name" value="HhH2"/>
    <property type="match status" value="1"/>
</dbReference>
<dbReference type="GO" id="GO:0016788">
    <property type="term" value="F:hydrolase activity, acting on ester bonds"/>
    <property type="evidence" value="ECO:0007669"/>
    <property type="project" value="InterPro"/>
</dbReference>
<dbReference type="InterPro" id="IPR006086">
    <property type="entry name" value="XPG-I_dom"/>
</dbReference>
<dbReference type="Gene3D" id="3.40.50.1010">
    <property type="entry name" value="5'-nuclease"/>
    <property type="match status" value="2"/>
</dbReference>
<evidence type="ECO:0000256" key="6">
    <source>
        <dbReference type="ARBA" id="ARBA00022759"/>
    </source>
</evidence>
<keyword evidence="16" id="KW-1185">Reference proteome</keyword>
<keyword evidence="5" id="KW-0479">Metal-binding</keyword>
<evidence type="ECO:0000256" key="7">
    <source>
        <dbReference type="ARBA" id="ARBA00022763"/>
    </source>
</evidence>
<feature type="region of interest" description="Disordered" evidence="12">
    <location>
        <begin position="986"/>
        <end position="1078"/>
    </location>
</feature>
<gene>
    <name evidence="15" type="ORF">LSH36_183g00048</name>
</gene>
<dbReference type="GO" id="GO:0005634">
    <property type="term" value="C:nucleus"/>
    <property type="evidence" value="ECO:0007669"/>
    <property type="project" value="UniProtKB-SubCell"/>
</dbReference>
<dbReference type="GO" id="GO:0003697">
    <property type="term" value="F:single-stranded DNA binding"/>
    <property type="evidence" value="ECO:0007669"/>
    <property type="project" value="InterPro"/>
</dbReference>
<dbReference type="Pfam" id="PF00752">
    <property type="entry name" value="XPG_N"/>
    <property type="match status" value="1"/>
</dbReference>
<comment type="cofactor">
    <cofactor evidence="1">
        <name>Mg(2+)</name>
        <dbReference type="ChEBI" id="CHEBI:18420"/>
    </cofactor>
</comment>
<evidence type="ECO:0000256" key="2">
    <source>
        <dbReference type="ARBA" id="ARBA00004123"/>
    </source>
</evidence>
<dbReference type="AlphaFoldDB" id="A0AAD9N5U4"/>
<proteinExistence type="inferred from homology"/>
<dbReference type="GO" id="GO:0004520">
    <property type="term" value="F:DNA endonuclease activity"/>
    <property type="evidence" value="ECO:0007669"/>
    <property type="project" value="TreeGrafter"/>
</dbReference>
<evidence type="ECO:0000259" key="14">
    <source>
        <dbReference type="SMART" id="SM00485"/>
    </source>
</evidence>
<evidence type="ECO:0000256" key="4">
    <source>
        <dbReference type="ARBA" id="ARBA00022722"/>
    </source>
</evidence>
<dbReference type="InterPro" id="IPR036279">
    <property type="entry name" value="5-3_exonuclease_C_sf"/>
</dbReference>
<feature type="region of interest" description="Disordered" evidence="12">
    <location>
        <begin position="902"/>
        <end position="931"/>
    </location>
</feature>
<dbReference type="GO" id="GO:0046872">
    <property type="term" value="F:metal ion binding"/>
    <property type="evidence" value="ECO:0007669"/>
    <property type="project" value="UniProtKB-KW"/>
</dbReference>
<dbReference type="SUPFAM" id="SSF88723">
    <property type="entry name" value="PIN domain-like"/>
    <property type="match status" value="1"/>
</dbReference>
<comment type="similarity">
    <text evidence="3">Belongs to the XPG/RAD2 endonuclease family. XPG subfamily.</text>
</comment>
<dbReference type="InterPro" id="IPR001044">
    <property type="entry name" value="XPG/Rad2_eukaryotes"/>
</dbReference>
<evidence type="ECO:0000313" key="15">
    <source>
        <dbReference type="EMBL" id="KAK2157870.1"/>
    </source>
</evidence>
<keyword evidence="11" id="KW-0539">Nucleus</keyword>
<keyword evidence="9" id="KW-0460">Magnesium</keyword>
<feature type="compositionally biased region" description="Polar residues" evidence="12">
    <location>
        <begin position="395"/>
        <end position="409"/>
    </location>
</feature>
<feature type="compositionally biased region" description="Polar residues" evidence="12">
    <location>
        <begin position="592"/>
        <end position="616"/>
    </location>
</feature>
<feature type="region of interest" description="Disordered" evidence="12">
    <location>
        <begin position="123"/>
        <end position="168"/>
    </location>
</feature>
<feature type="compositionally biased region" description="Polar residues" evidence="12">
    <location>
        <begin position="139"/>
        <end position="149"/>
    </location>
</feature>
<evidence type="ECO:0000256" key="8">
    <source>
        <dbReference type="ARBA" id="ARBA00022801"/>
    </source>
</evidence>
<keyword evidence="6" id="KW-0255">Endonuclease</keyword>
<evidence type="ECO:0000259" key="13">
    <source>
        <dbReference type="SMART" id="SM00484"/>
    </source>
</evidence>
<dbReference type="InterPro" id="IPR019974">
    <property type="entry name" value="XPG_CS"/>
</dbReference>
<dbReference type="InterPro" id="IPR029060">
    <property type="entry name" value="PIN-like_dom_sf"/>
</dbReference>
<dbReference type="PRINTS" id="PR00066">
    <property type="entry name" value="XRODRMPGMNTG"/>
</dbReference>
<dbReference type="CDD" id="cd09868">
    <property type="entry name" value="PIN_XPG_RAD2"/>
    <property type="match status" value="2"/>
</dbReference>
<dbReference type="InterPro" id="IPR006085">
    <property type="entry name" value="XPG_DNA_repair_N"/>
</dbReference>
<feature type="region of interest" description="Disordered" evidence="12">
    <location>
        <begin position="531"/>
        <end position="553"/>
    </location>
</feature>
<dbReference type="Gene3D" id="1.10.150.20">
    <property type="entry name" value="5' to 3' exonuclease, C-terminal subdomain"/>
    <property type="match status" value="1"/>
</dbReference>
<feature type="domain" description="XPG-I" evidence="13">
    <location>
        <begin position="680"/>
        <end position="749"/>
    </location>
</feature>
<evidence type="ECO:0000256" key="11">
    <source>
        <dbReference type="ARBA" id="ARBA00023242"/>
    </source>
</evidence>
<dbReference type="SMART" id="SM00484">
    <property type="entry name" value="XPGI"/>
    <property type="match status" value="1"/>
</dbReference>